<dbReference type="SUPFAM" id="SSF53098">
    <property type="entry name" value="Ribonuclease H-like"/>
    <property type="match status" value="1"/>
</dbReference>
<gene>
    <name evidence="5" type="ORF">RP75_20965</name>
</gene>
<evidence type="ECO:0000313" key="5">
    <source>
        <dbReference type="EMBL" id="KJF71462.1"/>
    </source>
</evidence>
<keyword evidence="1" id="KW-0540">Nuclease</keyword>
<dbReference type="EMBL" id="JWIT01000017">
    <property type="protein sequence ID" value="KJF71462.1"/>
    <property type="molecule type" value="Genomic_DNA"/>
</dbReference>
<dbReference type="InterPro" id="IPR013520">
    <property type="entry name" value="Ribonucl_H"/>
</dbReference>
<keyword evidence="3" id="KW-0269">Exonuclease</keyword>
<evidence type="ECO:0000256" key="3">
    <source>
        <dbReference type="ARBA" id="ARBA00022839"/>
    </source>
</evidence>
<evidence type="ECO:0000256" key="2">
    <source>
        <dbReference type="ARBA" id="ARBA00022801"/>
    </source>
</evidence>
<keyword evidence="6" id="KW-1185">Reference proteome</keyword>
<proteinExistence type="predicted"/>
<sequence length="194" mass="21449">MNWEKVWVIDVEGNGATPAEIVELALLELVDLEPSGRAFHWLLKPQEPISPMATRIHGITDADVAEAPIIDDIADDILRWTDQAVIVGHNVRVELDIIKRSITDWKPSAAIDTLKLARALRPGLESYSLEKLGVALNLTSTAERQTGLKHHSAQFDVALTALVFNKLLTPFDPGARASRVREADILFIAQESFL</sequence>
<dbReference type="PANTHER" id="PTHR30231">
    <property type="entry name" value="DNA POLYMERASE III SUBUNIT EPSILON"/>
    <property type="match status" value="1"/>
</dbReference>
<protein>
    <recommendedName>
        <fullName evidence="4">Exonuclease domain-containing protein</fullName>
    </recommendedName>
</protein>
<feature type="domain" description="Exonuclease" evidence="4">
    <location>
        <begin position="5"/>
        <end position="173"/>
    </location>
</feature>
<dbReference type="Proteomes" id="UP000032564">
    <property type="component" value="Unassembled WGS sequence"/>
</dbReference>
<evidence type="ECO:0000259" key="4">
    <source>
        <dbReference type="SMART" id="SM00479"/>
    </source>
</evidence>
<organism evidence="5 6">
    <name type="scientific">Agrobacterium arsenijevicii</name>
    <dbReference type="NCBI Taxonomy" id="1585697"/>
    <lineage>
        <taxon>Bacteria</taxon>
        <taxon>Pseudomonadati</taxon>
        <taxon>Pseudomonadota</taxon>
        <taxon>Alphaproteobacteria</taxon>
        <taxon>Hyphomicrobiales</taxon>
        <taxon>Rhizobiaceae</taxon>
        <taxon>Rhizobium/Agrobacterium group</taxon>
        <taxon>Agrobacterium</taxon>
    </lineage>
</organism>
<dbReference type="CDD" id="cd06127">
    <property type="entry name" value="DEDDh"/>
    <property type="match status" value="1"/>
</dbReference>
<dbReference type="PANTHER" id="PTHR30231:SF4">
    <property type="entry name" value="PROTEIN NEN2"/>
    <property type="match status" value="1"/>
</dbReference>
<dbReference type="Gene3D" id="3.30.420.10">
    <property type="entry name" value="Ribonuclease H-like superfamily/Ribonuclease H"/>
    <property type="match status" value="1"/>
</dbReference>
<evidence type="ECO:0000313" key="6">
    <source>
        <dbReference type="Proteomes" id="UP000032564"/>
    </source>
</evidence>
<reference evidence="5 6" key="1">
    <citation type="submission" date="2014-12" db="EMBL/GenBank/DDBJ databases">
        <authorList>
            <person name="Kuzmanovic N."/>
            <person name="Pulawska J."/>
            <person name="Obradovic A."/>
        </authorList>
    </citation>
    <scope>NUCLEOTIDE SEQUENCE [LARGE SCALE GENOMIC DNA]</scope>
    <source>
        <strain evidence="5 6">KFB 330</strain>
    </source>
</reference>
<keyword evidence="2" id="KW-0378">Hydrolase</keyword>
<dbReference type="SMART" id="SM00479">
    <property type="entry name" value="EXOIII"/>
    <property type="match status" value="1"/>
</dbReference>
<dbReference type="InterPro" id="IPR012337">
    <property type="entry name" value="RNaseH-like_sf"/>
</dbReference>
<accession>A0ABR5D330</accession>
<name>A0ABR5D330_9HYPH</name>
<comment type="caution">
    <text evidence="5">The sequence shown here is derived from an EMBL/GenBank/DDBJ whole genome shotgun (WGS) entry which is preliminary data.</text>
</comment>
<dbReference type="InterPro" id="IPR036397">
    <property type="entry name" value="RNaseH_sf"/>
</dbReference>
<dbReference type="Pfam" id="PF00929">
    <property type="entry name" value="RNase_T"/>
    <property type="match status" value="1"/>
</dbReference>
<evidence type="ECO:0000256" key="1">
    <source>
        <dbReference type="ARBA" id="ARBA00022722"/>
    </source>
</evidence>